<feature type="compositionally biased region" description="Basic and acidic residues" evidence="1">
    <location>
        <begin position="136"/>
        <end position="151"/>
    </location>
</feature>
<name>A0A507CGU3_9FUNG</name>
<dbReference type="CDD" id="cd00167">
    <property type="entry name" value="SANT"/>
    <property type="match status" value="1"/>
</dbReference>
<evidence type="ECO:0000313" key="3">
    <source>
        <dbReference type="EMBL" id="TPX36855.1"/>
    </source>
</evidence>
<dbReference type="EMBL" id="QEAM01000649">
    <property type="protein sequence ID" value="TPX37363.1"/>
    <property type="molecule type" value="Genomic_DNA"/>
</dbReference>
<feature type="region of interest" description="Disordered" evidence="1">
    <location>
        <begin position="262"/>
        <end position="300"/>
    </location>
</feature>
<feature type="compositionally biased region" description="Low complexity" evidence="1">
    <location>
        <begin position="502"/>
        <end position="522"/>
    </location>
</feature>
<keyword evidence="5" id="KW-1185">Reference proteome</keyword>
<feature type="region of interest" description="Disordered" evidence="1">
    <location>
        <begin position="1"/>
        <end position="228"/>
    </location>
</feature>
<dbReference type="InterPro" id="IPR001005">
    <property type="entry name" value="SANT/Myb"/>
</dbReference>
<evidence type="ECO:0000313" key="4">
    <source>
        <dbReference type="EMBL" id="TPX37363.1"/>
    </source>
</evidence>
<dbReference type="EMBL" id="QEAN01000442">
    <property type="protein sequence ID" value="TPX36855.1"/>
    <property type="molecule type" value="Genomic_DNA"/>
</dbReference>
<feature type="domain" description="Myb-like" evidence="2">
    <location>
        <begin position="350"/>
        <end position="398"/>
    </location>
</feature>
<accession>A0A507CGU3</accession>
<feature type="compositionally biased region" description="Low complexity" evidence="1">
    <location>
        <begin position="181"/>
        <end position="198"/>
    </location>
</feature>
<feature type="compositionally biased region" description="Polar residues" evidence="1">
    <location>
        <begin position="65"/>
        <end position="85"/>
    </location>
</feature>
<reference evidence="5 6" key="1">
    <citation type="journal article" date="2019" name="Sci. Rep.">
        <title>Comparative genomics of chytrid fungi reveal insights into the obligate biotrophic and pathogenic lifestyle of Synchytrium endobioticum.</title>
        <authorList>
            <person name="van de Vossenberg B.T.L.H."/>
            <person name="Warris S."/>
            <person name="Nguyen H.D.T."/>
            <person name="van Gent-Pelzer M.P.E."/>
            <person name="Joly D.L."/>
            <person name="van de Geest H.C."/>
            <person name="Bonants P.J.M."/>
            <person name="Smith D.S."/>
            <person name="Levesque C.A."/>
            <person name="van der Lee T.A.J."/>
        </authorList>
    </citation>
    <scope>NUCLEOTIDE SEQUENCE [LARGE SCALE GENOMIC DNA]</scope>
    <source>
        <strain evidence="4 6">LEV6574</strain>
        <strain evidence="3 5">MB42</strain>
    </source>
</reference>
<evidence type="ECO:0000313" key="6">
    <source>
        <dbReference type="Proteomes" id="UP000320475"/>
    </source>
</evidence>
<dbReference type="Pfam" id="PF15963">
    <property type="entry name" value="Myb_DNA-bind_7"/>
    <property type="match status" value="1"/>
</dbReference>
<feature type="compositionally biased region" description="Low complexity" evidence="1">
    <location>
        <begin position="117"/>
        <end position="134"/>
    </location>
</feature>
<evidence type="ECO:0000256" key="1">
    <source>
        <dbReference type="SAM" id="MobiDB-lite"/>
    </source>
</evidence>
<feature type="region of interest" description="Disordered" evidence="1">
    <location>
        <begin position="453"/>
        <end position="568"/>
    </location>
</feature>
<dbReference type="PANTHER" id="PTHR22929">
    <property type="entry name" value="RNA POLYMERASE III TRANSCRIPTION INITIATION FACTOR B"/>
    <property type="match status" value="1"/>
</dbReference>
<dbReference type="STRING" id="286115.A0A507CGU3"/>
<dbReference type="SUPFAM" id="SSF46689">
    <property type="entry name" value="Homeodomain-like"/>
    <property type="match status" value="1"/>
</dbReference>
<dbReference type="GO" id="GO:0000126">
    <property type="term" value="C:transcription factor TFIIIB complex"/>
    <property type="evidence" value="ECO:0007669"/>
    <property type="project" value="TreeGrafter"/>
</dbReference>
<protein>
    <recommendedName>
        <fullName evidence="2">Myb-like domain-containing protein</fullName>
    </recommendedName>
</protein>
<dbReference type="VEuPathDB" id="FungiDB:SeMB42_g07003"/>
<dbReference type="InterPro" id="IPR009057">
    <property type="entry name" value="Homeodomain-like_sf"/>
</dbReference>
<gene>
    <name evidence="4" type="ORF">SeLEV6574_g07907</name>
    <name evidence="3" type="ORF">SeMB42_g07003</name>
</gene>
<dbReference type="OrthoDB" id="272624at2759"/>
<dbReference type="GO" id="GO:0070898">
    <property type="term" value="P:RNA polymerase III preinitiation complex assembly"/>
    <property type="evidence" value="ECO:0007669"/>
    <property type="project" value="TreeGrafter"/>
</dbReference>
<dbReference type="Gene3D" id="1.20.58.1880">
    <property type="match status" value="1"/>
</dbReference>
<evidence type="ECO:0000259" key="2">
    <source>
        <dbReference type="SMART" id="SM00717"/>
    </source>
</evidence>
<dbReference type="AlphaFoldDB" id="A0A507CGU3"/>
<sequence length="568" mass="61207">MDDVVLARRSTKQGRFQPRVPQKPKSANGLPSASNPPNKPHPSSLPSSTLQAAQPDQPTPAPLQNTPHIPATTSPASVAAGNQPSLPLALQPTQPATPPSCLPPPVSSSTHPPLPPTLHASPTVLSSTPSSLLTDHSQKRPGDFHDPESQKRPRILPPPLLKSAPTAPPRLTRSCVPPPLSSSAASLPNRRSSSSTTSITGPHTRSRDNASPDSAANGARRRHVPMEESLQSMKIADIIQDKFMFGKMSKTEAARLEKIRLRAYQSPPKQSNNNKNPIPNTTTNATSTTSTRPAQGGAGPQLVMVNGVMTLDQTSLIMRQEEEEVEHEVVDETTTKLITSASFRKNPRANHQKWSKQETELFYECLSWFGTDFGMISNMFPGRSRPQIKTKFNNEEKCHLQRINNALLNKKSPSDAIRKRMEELTTARVSARNAKSEPLPPLDPSVVAAAHANSVKKDDGKDGEQPPQSITTDDEQDTTTIKKTEASDTINNDSPACINIYSPALPATPSSRSSAASRNADSLGSKRLTLMAKLQKKRKLLQNAAGNTTKDAGGSSIVGDKTKDSSVI</sequence>
<dbReference type="Proteomes" id="UP000317494">
    <property type="component" value="Unassembled WGS sequence"/>
</dbReference>
<evidence type="ECO:0000313" key="5">
    <source>
        <dbReference type="Proteomes" id="UP000317494"/>
    </source>
</evidence>
<dbReference type="GO" id="GO:0001156">
    <property type="term" value="F:TFIIIC-class transcription factor complex binding"/>
    <property type="evidence" value="ECO:0007669"/>
    <property type="project" value="TreeGrafter"/>
</dbReference>
<proteinExistence type="predicted"/>
<dbReference type="Proteomes" id="UP000320475">
    <property type="component" value="Unassembled WGS sequence"/>
</dbReference>
<organism evidence="3 5">
    <name type="scientific">Synchytrium endobioticum</name>
    <dbReference type="NCBI Taxonomy" id="286115"/>
    <lineage>
        <taxon>Eukaryota</taxon>
        <taxon>Fungi</taxon>
        <taxon>Fungi incertae sedis</taxon>
        <taxon>Chytridiomycota</taxon>
        <taxon>Chytridiomycota incertae sedis</taxon>
        <taxon>Chytridiomycetes</taxon>
        <taxon>Synchytriales</taxon>
        <taxon>Synchytriaceae</taxon>
        <taxon>Synchytrium</taxon>
    </lineage>
</organism>
<feature type="compositionally biased region" description="Basic and acidic residues" evidence="1">
    <location>
        <begin position="455"/>
        <end position="464"/>
    </location>
</feature>
<dbReference type="PANTHER" id="PTHR22929:SF0">
    <property type="entry name" value="TRANSCRIPTION FACTOR TFIIIB COMPONENT B'' HOMOLOG"/>
    <property type="match status" value="1"/>
</dbReference>
<dbReference type="SMART" id="SM00717">
    <property type="entry name" value="SANT"/>
    <property type="match status" value="1"/>
</dbReference>
<comment type="caution">
    <text evidence="3">The sequence shown here is derived from an EMBL/GenBank/DDBJ whole genome shotgun (WGS) entry which is preliminary data.</text>
</comment>
<feature type="compositionally biased region" description="Pro residues" evidence="1">
    <location>
        <begin position="95"/>
        <end position="116"/>
    </location>
</feature>
<feature type="compositionally biased region" description="Low complexity" evidence="1">
    <location>
        <begin position="266"/>
        <end position="291"/>
    </location>
</feature>
<dbReference type="InterPro" id="IPR039467">
    <property type="entry name" value="TFIIIB_B''_Myb"/>
</dbReference>